<dbReference type="OrthoDB" id="1373771at2"/>
<dbReference type="Pfam" id="PF24693">
    <property type="entry name" value="DUF7660"/>
    <property type="match status" value="1"/>
</dbReference>
<dbReference type="RefSeq" id="WP_119791528.1">
    <property type="nucleotide sequence ID" value="NZ_QYZD01000003.1"/>
</dbReference>
<proteinExistence type="predicted"/>
<sequence length="83" mass="9660">MSIHEKLESVRDVEGFITFIHALAEDLEQNPSQWANTDLADYLNGIASWVEDRYEIEESKREFSEGVDWDSLAFILFVGSRYE</sequence>
<dbReference type="EMBL" id="QYZD01000003">
    <property type="protein sequence ID" value="RJG25498.1"/>
    <property type="molecule type" value="Genomic_DNA"/>
</dbReference>
<dbReference type="InterPro" id="IPR056077">
    <property type="entry name" value="DUF7660"/>
</dbReference>
<name>A0A3A3GKK1_PANTH</name>
<evidence type="ECO:0000313" key="3">
    <source>
        <dbReference type="Proteomes" id="UP000266177"/>
    </source>
</evidence>
<feature type="domain" description="DUF7660" evidence="1">
    <location>
        <begin position="14"/>
        <end position="83"/>
    </location>
</feature>
<reference evidence="2 3" key="1">
    <citation type="submission" date="2018-09" db="EMBL/GenBank/DDBJ databases">
        <title>Paenibacillus SK2017-BO5.</title>
        <authorList>
            <person name="Piskunova J.V."/>
            <person name="Dubiley S.A."/>
            <person name="Severinov K.V."/>
        </authorList>
    </citation>
    <scope>NUCLEOTIDE SEQUENCE [LARGE SCALE GENOMIC DNA]</scope>
    <source>
        <strain evidence="2 3">BO5</strain>
    </source>
</reference>
<comment type="caution">
    <text evidence="2">The sequence shown here is derived from an EMBL/GenBank/DDBJ whole genome shotgun (WGS) entry which is preliminary data.</text>
</comment>
<dbReference type="AlphaFoldDB" id="A0A3A3GKK1"/>
<accession>A0A3A3GKK1</accession>
<dbReference type="Proteomes" id="UP000266177">
    <property type="component" value="Unassembled WGS sequence"/>
</dbReference>
<organism evidence="2 3">
    <name type="scientific">Paenibacillus thiaminolyticus</name>
    <name type="common">Bacillus thiaminolyticus</name>
    <dbReference type="NCBI Taxonomy" id="49283"/>
    <lineage>
        <taxon>Bacteria</taxon>
        <taxon>Bacillati</taxon>
        <taxon>Bacillota</taxon>
        <taxon>Bacilli</taxon>
        <taxon>Bacillales</taxon>
        <taxon>Paenibacillaceae</taxon>
        <taxon>Paenibacillus</taxon>
    </lineage>
</organism>
<protein>
    <recommendedName>
        <fullName evidence="1">DUF7660 domain-containing protein</fullName>
    </recommendedName>
</protein>
<evidence type="ECO:0000259" key="1">
    <source>
        <dbReference type="Pfam" id="PF24693"/>
    </source>
</evidence>
<gene>
    <name evidence="2" type="ORF">DQX05_05190</name>
</gene>
<evidence type="ECO:0000313" key="2">
    <source>
        <dbReference type="EMBL" id="RJG25498.1"/>
    </source>
</evidence>